<comment type="caution">
    <text evidence="3">The sequence shown here is derived from an EMBL/GenBank/DDBJ whole genome shotgun (WGS) entry which is preliminary data.</text>
</comment>
<dbReference type="GO" id="GO:0004077">
    <property type="term" value="F:biotin--[biotin carboxyl-carrier protein] ligase activity"/>
    <property type="evidence" value="ECO:0007669"/>
    <property type="project" value="InterPro"/>
</dbReference>
<dbReference type="InterPro" id="IPR004408">
    <property type="entry name" value="Biotin_CoA_COase_ligase"/>
</dbReference>
<dbReference type="AlphaFoldDB" id="A0A1J5T465"/>
<evidence type="ECO:0000313" key="3">
    <source>
        <dbReference type="EMBL" id="OIR15658.1"/>
    </source>
</evidence>
<dbReference type="Gene3D" id="3.30.930.10">
    <property type="entry name" value="Bira Bifunctional Protein, Domain 2"/>
    <property type="match status" value="1"/>
</dbReference>
<dbReference type="InterPro" id="IPR045864">
    <property type="entry name" value="aa-tRNA-synth_II/BPL/LPL"/>
</dbReference>
<evidence type="ECO:0000259" key="2">
    <source>
        <dbReference type="PROSITE" id="PS51733"/>
    </source>
</evidence>
<dbReference type="CDD" id="cd16442">
    <property type="entry name" value="BPL"/>
    <property type="match status" value="1"/>
</dbReference>
<dbReference type="SUPFAM" id="SSF55681">
    <property type="entry name" value="Class II aaRS and biotin synthetases"/>
    <property type="match status" value="1"/>
</dbReference>
<gene>
    <name evidence="3" type="ORF">BEU04_01785</name>
</gene>
<protein>
    <submittedName>
        <fullName evidence="3">Biotin--[acetyl-CoA-carboxylase] ligase</fullName>
    </submittedName>
</protein>
<evidence type="ECO:0000313" key="4">
    <source>
        <dbReference type="Proteomes" id="UP000183815"/>
    </source>
</evidence>
<proteinExistence type="predicted"/>
<dbReference type="EMBL" id="MIYU01000016">
    <property type="protein sequence ID" value="OIR15658.1"/>
    <property type="molecule type" value="Genomic_DNA"/>
</dbReference>
<sequence>MRQIFQEIPSTNERLRLQNPNLWDSILAFEQHQGRGRRGNDWVSPKGGFYFSICSPQHKLLPLIAGLSSKLSLESFHQFNVSLKWPNDLILDGKKLGGILCESHNDFAIVGVGINIVTSPDVPSSISLNDIGVSINLLDLADKFENILKRELMNFDSNDFFISYRKAEILLGKNVRWNGSEGIVIDITENGELMVEENNNIITLNAEEVHLEH</sequence>
<evidence type="ECO:0000256" key="1">
    <source>
        <dbReference type="ARBA" id="ARBA00022598"/>
    </source>
</evidence>
<dbReference type="Pfam" id="PF03099">
    <property type="entry name" value="BPL_LplA_LipB"/>
    <property type="match status" value="1"/>
</dbReference>
<dbReference type="Proteomes" id="UP000183815">
    <property type="component" value="Unassembled WGS sequence"/>
</dbReference>
<accession>A0A1J5T465</accession>
<dbReference type="NCBIfam" id="TIGR00121">
    <property type="entry name" value="birA_ligase"/>
    <property type="match status" value="1"/>
</dbReference>
<dbReference type="InterPro" id="IPR004143">
    <property type="entry name" value="BPL_LPL_catalytic"/>
</dbReference>
<name>A0A1J5T465_9ARCH</name>
<reference evidence="3 4" key="1">
    <citation type="submission" date="2016-08" db="EMBL/GenBank/DDBJ databases">
        <title>New Insights into Marine Group III Euryarchaeota, from dark to light.</title>
        <authorList>
            <person name="Haro-Moreno J.M."/>
            <person name="Rodriguez-Valera F."/>
            <person name="Lopez-Garcia P."/>
            <person name="Moreira D."/>
            <person name="Martin-Cuadrado A.B."/>
        </authorList>
    </citation>
    <scope>NUCLEOTIDE SEQUENCE [LARGE SCALE GENOMIC DNA]</scope>
    <source>
        <strain evidence="3">CG-Bathy1</strain>
    </source>
</reference>
<dbReference type="PANTHER" id="PTHR12835:SF5">
    <property type="entry name" value="BIOTIN--PROTEIN LIGASE"/>
    <property type="match status" value="1"/>
</dbReference>
<dbReference type="PROSITE" id="PS51733">
    <property type="entry name" value="BPL_LPL_CATALYTIC"/>
    <property type="match status" value="1"/>
</dbReference>
<keyword evidence="1 3" id="KW-0436">Ligase</keyword>
<dbReference type="PANTHER" id="PTHR12835">
    <property type="entry name" value="BIOTIN PROTEIN LIGASE"/>
    <property type="match status" value="1"/>
</dbReference>
<feature type="domain" description="BPL/LPL catalytic" evidence="2">
    <location>
        <begin position="1"/>
        <end position="159"/>
    </location>
</feature>
<organism evidence="3 4">
    <name type="scientific">Marine Group III euryarchaeote CG-Bathy1</name>
    <dbReference type="NCBI Taxonomy" id="1889001"/>
    <lineage>
        <taxon>Archaea</taxon>
        <taxon>Methanobacteriati</taxon>
        <taxon>Thermoplasmatota</taxon>
        <taxon>Thermoplasmata</taxon>
        <taxon>Candidatus Thermoprofundales</taxon>
    </lineage>
</organism>
<dbReference type="GO" id="GO:0005737">
    <property type="term" value="C:cytoplasm"/>
    <property type="evidence" value="ECO:0007669"/>
    <property type="project" value="TreeGrafter"/>
</dbReference>